<evidence type="ECO:0000256" key="8">
    <source>
        <dbReference type="SAM" id="SignalP"/>
    </source>
</evidence>
<comment type="caution">
    <text evidence="10">The sequence shown here is derived from an EMBL/GenBank/DDBJ whole genome shotgun (WGS) entry which is preliminary data.</text>
</comment>
<comment type="subcellular location">
    <subcellularLocation>
        <location evidence="1">Cell envelope</location>
    </subcellularLocation>
</comment>
<dbReference type="PROSITE" id="PS51007">
    <property type="entry name" value="CYTC"/>
    <property type="match status" value="2"/>
</dbReference>
<dbReference type="GO" id="GO:0004130">
    <property type="term" value="F:cytochrome-c peroxidase activity"/>
    <property type="evidence" value="ECO:0007669"/>
    <property type="project" value="TreeGrafter"/>
</dbReference>
<dbReference type="Proteomes" id="UP000048984">
    <property type="component" value="Unassembled WGS sequence"/>
</dbReference>
<dbReference type="RefSeq" id="WP_054360492.1">
    <property type="nucleotide sequence ID" value="NZ_LJYW01000001.1"/>
</dbReference>
<organism evidence="10 11">
    <name type="scientific">Prosthecodimorpha hirschii</name>
    <dbReference type="NCBI Taxonomy" id="665126"/>
    <lineage>
        <taxon>Bacteria</taxon>
        <taxon>Pseudomonadati</taxon>
        <taxon>Pseudomonadota</taxon>
        <taxon>Alphaproteobacteria</taxon>
        <taxon>Hyphomicrobiales</taxon>
        <taxon>Ancalomicrobiaceae</taxon>
        <taxon>Prosthecodimorpha</taxon>
    </lineage>
</organism>
<sequence length="724" mass="76407">MKILTVKMATGLVVATVLMPGVVRALTAAPIQPLTAANGPIVPDTGDIIVDRTAAAQLGKALFWDNKVGSDGNACASCHFAAGADIRAINQVNPGGEFDTLRRFAADTFGPRRSNAKAAFGPNATAVAADFPFHVLSNPADRNSAVLFTTNDVFSSQGSYGGTFKSTAPMVNTYGVSAWSGALGALTETCTQTLNTADPFHAAVGGVRVVHRHVQLRNTPSVINAAFNARQFWDGRANNVFNGVDHLGERSNTQPTVGIVVGQTPGELALQKVSIANASLASQAVAPPLSFFEMSCAGRTFADIGRKLLALRPLSIQTVHPKDSLFSVTRAPYAPLVGSAKQAGLNTTYQALIQRAFNPKYWASSGTYKLAFDGRVVADPAGYRQVELNFSLFWGLAIQEYELLLVSDRTPYDAGTLSAAARRGMAVFNGQGGCSRCHTGPAFSDATAYKGAPLSPIDRIGMVDGGAALVDAGFHNIGVTPTRNDIGVGGLDPYGYPLSFSRQAVTALLHGPVPDRAQLAGVDPCRFEIPFNKDLLVGQPCSALPESAQAFKLRTAVDGAFKVPSLRNVALTPPYMHNGGFADLTQVIDFYNRGGNRRTGATCTGKGGPTSDTSGFDDTCSNADPDMRPLGLTAAQRTDLIEFLKSLTDNRVACQQGPFDHPSLLFMNGHHYPSGMKTGYRAPDLARTLPVTGTDGLAAEGKPCFANNGDLFGTTQTTVNRIVQ</sequence>
<gene>
    <name evidence="10" type="ORF">ABB55_20660</name>
</gene>
<evidence type="ECO:0000256" key="6">
    <source>
        <dbReference type="ARBA" id="ARBA00023004"/>
    </source>
</evidence>
<accession>A0A0P6WHU2</accession>
<dbReference type="EMBL" id="LJYW01000001">
    <property type="protein sequence ID" value="KPL54324.1"/>
    <property type="molecule type" value="Genomic_DNA"/>
</dbReference>
<dbReference type="GO" id="GO:0009055">
    <property type="term" value="F:electron transfer activity"/>
    <property type="evidence" value="ECO:0007669"/>
    <property type="project" value="InterPro"/>
</dbReference>
<feature type="chain" id="PRO_5006132406" description="Cytochrome c domain-containing protein" evidence="8">
    <location>
        <begin position="26"/>
        <end position="724"/>
    </location>
</feature>
<keyword evidence="3 7" id="KW-0479">Metal-binding</keyword>
<dbReference type="InterPro" id="IPR051395">
    <property type="entry name" value="Cytochrome_c_Peroxidase/MauG"/>
</dbReference>
<evidence type="ECO:0000256" key="1">
    <source>
        <dbReference type="ARBA" id="ARBA00004196"/>
    </source>
</evidence>
<dbReference type="SUPFAM" id="SSF46626">
    <property type="entry name" value="Cytochrome c"/>
    <property type="match status" value="2"/>
</dbReference>
<keyword evidence="6 7" id="KW-0408">Iron</keyword>
<keyword evidence="2 7" id="KW-0349">Heme</keyword>
<evidence type="ECO:0000256" key="7">
    <source>
        <dbReference type="PROSITE-ProRule" id="PRU00433"/>
    </source>
</evidence>
<dbReference type="GO" id="GO:0046872">
    <property type="term" value="F:metal ion binding"/>
    <property type="evidence" value="ECO:0007669"/>
    <property type="project" value="UniProtKB-KW"/>
</dbReference>
<dbReference type="PANTHER" id="PTHR30600:SF10">
    <property type="entry name" value="BLL6722 PROTEIN"/>
    <property type="match status" value="1"/>
</dbReference>
<dbReference type="Gene3D" id="1.10.760.10">
    <property type="entry name" value="Cytochrome c-like domain"/>
    <property type="match status" value="2"/>
</dbReference>
<dbReference type="GO" id="GO:0030313">
    <property type="term" value="C:cell envelope"/>
    <property type="evidence" value="ECO:0007669"/>
    <property type="project" value="UniProtKB-SubCell"/>
</dbReference>
<evidence type="ECO:0000256" key="3">
    <source>
        <dbReference type="ARBA" id="ARBA00022723"/>
    </source>
</evidence>
<evidence type="ECO:0000256" key="2">
    <source>
        <dbReference type="ARBA" id="ARBA00022617"/>
    </source>
</evidence>
<evidence type="ECO:0000313" key="11">
    <source>
        <dbReference type="Proteomes" id="UP000048984"/>
    </source>
</evidence>
<dbReference type="InterPro" id="IPR004852">
    <property type="entry name" value="Di-haem_cyt_c_peroxidsae"/>
</dbReference>
<dbReference type="InterPro" id="IPR036909">
    <property type="entry name" value="Cyt_c-like_dom_sf"/>
</dbReference>
<keyword evidence="5" id="KW-0560">Oxidoreductase</keyword>
<dbReference type="AlphaFoldDB" id="A0A0P6WHU2"/>
<proteinExistence type="predicted"/>
<feature type="signal peptide" evidence="8">
    <location>
        <begin position="1"/>
        <end position="25"/>
    </location>
</feature>
<dbReference type="Pfam" id="PF03150">
    <property type="entry name" value="CCP_MauG"/>
    <property type="match status" value="1"/>
</dbReference>
<protein>
    <recommendedName>
        <fullName evidence="9">Cytochrome c domain-containing protein</fullName>
    </recommendedName>
</protein>
<dbReference type="GO" id="GO:0020037">
    <property type="term" value="F:heme binding"/>
    <property type="evidence" value="ECO:0007669"/>
    <property type="project" value="InterPro"/>
</dbReference>
<reference evidence="10 11" key="2">
    <citation type="submission" date="2015-10" db="EMBL/GenBank/DDBJ databases">
        <title>Draft Genome Sequence of Prosthecomicrobium hirschii ATCC 27832.</title>
        <authorList>
            <person name="Daniel J."/>
            <person name="Givan S.A."/>
            <person name="Brun Y.V."/>
            <person name="Brown P.J."/>
        </authorList>
    </citation>
    <scope>NUCLEOTIDE SEQUENCE [LARGE SCALE GENOMIC DNA]</scope>
    <source>
        <strain evidence="10 11">16</strain>
    </source>
</reference>
<evidence type="ECO:0000259" key="9">
    <source>
        <dbReference type="PROSITE" id="PS51007"/>
    </source>
</evidence>
<dbReference type="InterPro" id="IPR009056">
    <property type="entry name" value="Cyt_c-like_dom"/>
</dbReference>
<evidence type="ECO:0000256" key="4">
    <source>
        <dbReference type="ARBA" id="ARBA00022729"/>
    </source>
</evidence>
<evidence type="ECO:0000313" key="10">
    <source>
        <dbReference type="EMBL" id="KPL54324.1"/>
    </source>
</evidence>
<feature type="domain" description="Cytochrome c" evidence="9">
    <location>
        <begin position="54"/>
        <end position="151"/>
    </location>
</feature>
<reference evidence="10 11" key="1">
    <citation type="submission" date="2015-09" db="EMBL/GenBank/DDBJ databases">
        <authorList>
            <person name="Jackson K.R."/>
            <person name="Lunt B.L."/>
            <person name="Fisher J.N.B."/>
            <person name="Gardner A.V."/>
            <person name="Bailey M.E."/>
            <person name="Deus L.M."/>
            <person name="Earl A.S."/>
            <person name="Gibby P.D."/>
            <person name="Hartmann K.A."/>
            <person name="Liu J.E."/>
            <person name="Manci A.M."/>
            <person name="Nielsen D.A."/>
            <person name="Solomon M.B."/>
            <person name="Breakwell D.P."/>
            <person name="Burnett S.H."/>
            <person name="Grose J.H."/>
        </authorList>
    </citation>
    <scope>NUCLEOTIDE SEQUENCE [LARGE SCALE GENOMIC DNA]</scope>
    <source>
        <strain evidence="10 11">16</strain>
    </source>
</reference>
<evidence type="ECO:0000256" key="5">
    <source>
        <dbReference type="ARBA" id="ARBA00023002"/>
    </source>
</evidence>
<dbReference type="STRING" id="665126.ABB55_20660"/>
<feature type="domain" description="Cytochrome c" evidence="9">
    <location>
        <begin position="419"/>
        <end position="648"/>
    </location>
</feature>
<keyword evidence="4 8" id="KW-0732">Signal</keyword>
<dbReference type="PANTHER" id="PTHR30600">
    <property type="entry name" value="CYTOCHROME C PEROXIDASE-RELATED"/>
    <property type="match status" value="1"/>
</dbReference>
<keyword evidence="11" id="KW-1185">Reference proteome</keyword>
<name>A0A0P6WHU2_9HYPH</name>